<keyword evidence="1" id="KW-0274">FAD</keyword>
<dbReference type="InterPro" id="IPR002081">
    <property type="entry name" value="Cryptochrome/DNA_photolyase_1"/>
</dbReference>
<evidence type="ECO:0000313" key="4">
    <source>
        <dbReference type="Proteomes" id="UP000282084"/>
    </source>
</evidence>
<dbReference type="InterPro" id="IPR036155">
    <property type="entry name" value="Crypto/Photolyase_N_sf"/>
</dbReference>
<reference evidence="3 4" key="1">
    <citation type="submission" date="2018-10" db="EMBL/GenBank/DDBJ databases">
        <title>Sequencing the genomes of 1000 actinobacteria strains.</title>
        <authorList>
            <person name="Klenk H.-P."/>
        </authorList>
    </citation>
    <scope>NUCLEOTIDE SEQUENCE [LARGE SCALE GENOMIC DNA]</scope>
    <source>
        <strain evidence="3 4">DSM 43800</strain>
    </source>
</reference>
<dbReference type="PANTHER" id="PTHR11455:SF9">
    <property type="entry name" value="CRYPTOCHROME CIRCADIAN CLOCK 5 ISOFORM X1"/>
    <property type="match status" value="1"/>
</dbReference>
<dbReference type="AlphaFoldDB" id="A0A495VXK9"/>
<sequence length="227" mass="24992">MDSATVVWFRRDLRVADHPALAAAGRAARGPALFVLDPRLPAVAGRSRVEFLLRCLRTLDDRLGGRLMVVSGDPVDVVPEVARSVGASSVHVSADAGPYGRQRDAAVWAEVELVRVGSPYAVTPGRVVKADGTPYRVFTPFRRAWADRGWRAPAGTDESTVDWMRPGGTEALPDVAPLEDAAELWARFRDERLPDHARDRDRPDLDRTSRLSAYPRWGVLHPRTGGR</sequence>
<dbReference type="Pfam" id="PF00875">
    <property type="entry name" value="DNA_photolyase"/>
    <property type="match status" value="1"/>
</dbReference>
<dbReference type="GO" id="GO:0009416">
    <property type="term" value="P:response to light stimulus"/>
    <property type="evidence" value="ECO:0007669"/>
    <property type="project" value="TreeGrafter"/>
</dbReference>
<dbReference type="EMBL" id="RBXO01000001">
    <property type="protein sequence ID" value="RKT52358.1"/>
    <property type="molecule type" value="Genomic_DNA"/>
</dbReference>
<keyword evidence="4" id="KW-1185">Reference proteome</keyword>
<keyword evidence="1" id="KW-0285">Flavoprotein</keyword>
<gene>
    <name evidence="3" type="ORF">C8E97_0868</name>
</gene>
<dbReference type="InterPro" id="IPR014729">
    <property type="entry name" value="Rossmann-like_a/b/a_fold"/>
</dbReference>
<proteinExistence type="predicted"/>
<comment type="caution">
    <text evidence="3">The sequence shown here is derived from an EMBL/GenBank/DDBJ whole genome shotgun (WGS) entry which is preliminary data.</text>
</comment>
<dbReference type="Gene3D" id="1.25.40.80">
    <property type="match status" value="1"/>
</dbReference>
<name>A0A495VXK9_9PSEU</name>
<comment type="cofactor">
    <cofactor evidence="1">
        <name>FAD</name>
        <dbReference type="ChEBI" id="CHEBI:57692"/>
    </cofactor>
    <text evidence="1">Binds 1 FAD per subunit.</text>
</comment>
<protein>
    <submittedName>
        <fullName evidence="3">DNA photolyase</fullName>
    </submittedName>
</protein>
<feature type="domain" description="Photolyase/cryptochrome alpha/beta" evidence="2">
    <location>
        <begin position="3"/>
        <end position="124"/>
    </location>
</feature>
<dbReference type="PROSITE" id="PS51645">
    <property type="entry name" value="PHR_CRY_ALPHA_BETA"/>
    <property type="match status" value="1"/>
</dbReference>
<dbReference type="InterPro" id="IPR036134">
    <property type="entry name" value="Crypto/Photolyase_FAD-like_sf"/>
</dbReference>
<dbReference type="OrthoDB" id="9772484at2"/>
<evidence type="ECO:0000259" key="2">
    <source>
        <dbReference type="PROSITE" id="PS51645"/>
    </source>
</evidence>
<dbReference type="InterPro" id="IPR006050">
    <property type="entry name" value="DNA_photolyase_N"/>
</dbReference>
<feature type="binding site" evidence="1">
    <location>
        <begin position="208"/>
        <end position="212"/>
    </location>
    <ligand>
        <name>FAD</name>
        <dbReference type="ChEBI" id="CHEBI:57692"/>
    </ligand>
</feature>
<accession>A0A495VXK9</accession>
<organism evidence="3 4">
    <name type="scientific">Saccharothrix australiensis</name>
    <dbReference type="NCBI Taxonomy" id="2072"/>
    <lineage>
        <taxon>Bacteria</taxon>
        <taxon>Bacillati</taxon>
        <taxon>Actinomycetota</taxon>
        <taxon>Actinomycetes</taxon>
        <taxon>Pseudonocardiales</taxon>
        <taxon>Pseudonocardiaceae</taxon>
        <taxon>Saccharothrix</taxon>
    </lineage>
</organism>
<evidence type="ECO:0000313" key="3">
    <source>
        <dbReference type="EMBL" id="RKT52358.1"/>
    </source>
</evidence>
<dbReference type="GO" id="GO:0003677">
    <property type="term" value="F:DNA binding"/>
    <property type="evidence" value="ECO:0007669"/>
    <property type="project" value="TreeGrafter"/>
</dbReference>
<dbReference type="Gene3D" id="3.40.50.620">
    <property type="entry name" value="HUPs"/>
    <property type="match status" value="1"/>
</dbReference>
<dbReference type="PANTHER" id="PTHR11455">
    <property type="entry name" value="CRYPTOCHROME"/>
    <property type="match status" value="1"/>
</dbReference>
<dbReference type="Proteomes" id="UP000282084">
    <property type="component" value="Unassembled WGS sequence"/>
</dbReference>
<dbReference type="SUPFAM" id="SSF48173">
    <property type="entry name" value="Cryptochrome/photolyase FAD-binding domain"/>
    <property type="match status" value="1"/>
</dbReference>
<evidence type="ECO:0000256" key="1">
    <source>
        <dbReference type="PIRSR" id="PIRSR602081-1"/>
    </source>
</evidence>
<dbReference type="GO" id="GO:0003904">
    <property type="term" value="F:deoxyribodipyrimidine photo-lyase activity"/>
    <property type="evidence" value="ECO:0007669"/>
    <property type="project" value="TreeGrafter"/>
</dbReference>
<dbReference type="SUPFAM" id="SSF52425">
    <property type="entry name" value="Cryptochrome/photolyase, N-terminal domain"/>
    <property type="match status" value="1"/>
</dbReference>
<dbReference type="RefSeq" id="WP_121001853.1">
    <property type="nucleotide sequence ID" value="NZ_RBXO01000001.1"/>
</dbReference>
<dbReference type="GO" id="GO:0071949">
    <property type="term" value="F:FAD binding"/>
    <property type="evidence" value="ECO:0007669"/>
    <property type="project" value="TreeGrafter"/>
</dbReference>
<keyword evidence="3" id="KW-0456">Lyase</keyword>